<evidence type="ECO:0000313" key="1">
    <source>
        <dbReference type="EMBL" id="RNA02305.1"/>
    </source>
</evidence>
<comment type="caution">
    <text evidence="1">The sequence shown here is derived from an EMBL/GenBank/DDBJ whole genome shotgun (WGS) entry which is preliminary data.</text>
</comment>
<dbReference type="AlphaFoldDB" id="A0A3M7PU73"/>
<sequence length="60" mass="6905">MINRQRVQIEVCDSLTTDHSSRPGQQTYLAKFLFSDNTFLDSTTTPLRTQILVISLLYNI</sequence>
<reference evidence="1 2" key="1">
    <citation type="journal article" date="2018" name="Sci. Rep.">
        <title>Genomic signatures of local adaptation to the degree of environmental predictability in rotifers.</title>
        <authorList>
            <person name="Franch-Gras L."/>
            <person name="Hahn C."/>
            <person name="Garcia-Roger E.M."/>
            <person name="Carmona M.J."/>
            <person name="Serra M."/>
            <person name="Gomez A."/>
        </authorList>
    </citation>
    <scope>NUCLEOTIDE SEQUENCE [LARGE SCALE GENOMIC DNA]</scope>
    <source>
        <strain evidence="1">HYR1</strain>
    </source>
</reference>
<name>A0A3M7PU73_BRAPC</name>
<keyword evidence="2" id="KW-1185">Reference proteome</keyword>
<gene>
    <name evidence="1" type="ORF">BpHYR1_022795</name>
</gene>
<evidence type="ECO:0000313" key="2">
    <source>
        <dbReference type="Proteomes" id="UP000276133"/>
    </source>
</evidence>
<organism evidence="1 2">
    <name type="scientific">Brachionus plicatilis</name>
    <name type="common">Marine rotifer</name>
    <name type="synonym">Brachionus muelleri</name>
    <dbReference type="NCBI Taxonomy" id="10195"/>
    <lineage>
        <taxon>Eukaryota</taxon>
        <taxon>Metazoa</taxon>
        <taxon>Spiralia</taxon>
        <taxon>Gnathifera</taxon>
        <taxon>Rotifera</taxon>
        <taxon>Eurotatoria</taxon>
        <taxon>Monogononta</taxon>
        <taxon>Pseudotrocha</taxon>
        <taxon>Ploima</taxon>
        <taxon>Brachionidae</taxon>
        <taxon>Brachionus</taxon>
    </lineage>
</organism>
<proteinExistence type="predicted"/>
<dbReference type="Proteomes" id="UP000276133">
    <property type="component" value="Unassembled WGS sequence"/>
</dbReference>
<protein>
    <submittedName>
        <fullName evidence="1">Uncharacterized protein</fullName>
    </submittedName>
</protein>
<dbReference type="EMBL" id="REGN01008928">
    <property type="protein sequence ID" value="RNA02305.1"/>
    <property type="molecule type" value="Genomic_DNA"/>
</dbReference>
<accession>A0A3M7PU73</accession>